<dbReference type="PROSITE" id="PS51831">
    <property type="entry name" value="HD"/>
    <property type="match status" value="1"/>
</dbReference>
<dbReference type="InterPro" id="IPR003607">
    <property type="entry name" value="HD/PDEase_dom"/>
</dbReference>
<dbReference type="Pfam" id="PF01966">
    <property type="entry name" value="HD"/>
    <property type="match status" value="1"/>
</dbReference>
<dbReference type="PANTHER" id="PTHR33594">
    <property type="entry name" value="SUPERFAMILY HYDROLASE, PUTATIVE (AFU_ORTHOLOGUE AFUA_1G03035)-RELATED"/>
    <property type="match status" value="1"/>
</dbReference>
<dbReference type="Gene3D" id="1.10.472.50">
    <property type="entry name" value="HD-domain/PDEase-like"/>
    <property type="match status" value="1"/>
</dbReference>
<dbReference type="SMART" id="SM00471">
    <property type="entry name" value="HDc"/>
    <property type="match status" value="1"/>
</dbReference>
<dbReference type="InterPro" id="IPR006674">
    <property type="entry name" value="HD_domain"/>
</dbReference>
<name>A0A6L6G9D6_STRUB</name>
<dbReference type="PANTHER" id="PTHR33594:SF1">
    <property type="entry name" value="HD_PDEASE DOMAIN-CONTAINING PROTEIN"/>
    <property type="match status" value="1"/>
</dbReference>
<dbReference type="SUPFAM" id="SSF109604">
    <property type="entry name" value="HD-domain/PDEase-like"/>
    <property type="match status" value="1"/>
</dbReference>
<protein>
    <submittedName>
        <fullName evidence="1">HD domain-containing protein</fullName>
    </submittedName>
</protein>
<dbReference type="CDD" id="cd00077">
    <property type="entry name" value="HDc"/>
    <property type="match status" value="1"/>
</dbReference>
<dbReference type="AlphaFoldDB" id="A0A6L6G9D6"/>
<dbReference type="EMBL" id="WLXI01000047">
    <property type="protein sequence ID" value="MTD01981.1"/>
    <property type="molecule type" value="Genomic_DNA"/>
</dbReference>
<accession>A0A6L6G9D6</accession>
<dbReference type="Gene3D" id="1.20.58.1910">
    <property type="match status" value="1"/>
</dbReference>
<proteinExistence type="predicted"/>
<gene>
    <name evidence="1" type="ORF">GKS16_06825</name>
</gene>
<dbReference type="Proteomes" id="UP000483839">
    <property type="component" value="Unassembled WGS sequence"/>
</dbReference>
<dbReference type="RefSeq" id="WP_154617599.1">
    <property type="nucleotide sequence ID" value="NZ_JADFAY010000014.1"/>
</dbReference>
<organism evidence="1 2">
    <name type="scientific">Streptococcus uberis</name>
    <dbReference type="NCBI Taxonomy" id="1349"/>
    <lineage>
        <taxon>Bacteria</taxon>
        <taxon>Bacillati</taxon>
        <taxon>Bacillota</taxon>
        <taxon>Bacilli</taxon>
        <taxon>Lactobacillales</taxon>
        <taxon>Streptococcaceae</taxon>
        <taxon>Streptococcus</taxon>
    </lineage>
</organism>
<evidence type="ECO:0000313" key="1">
    <source>
        <dbReference type="EMBL" id="MTD01981.1"/>
    </source>
</evidence>
<reference evidence="1 2" key="1">
    <citation type="submission" date="2019-11" db="EMBL/GenBank/DDBJ databases">
        <title>Streptococcus uberis isolated from clinical mastitis cases on a southeastern Queensland dairy.</title>
        <authorList>
            <person name="Workentine M.L."/>
            <person name="Price R."/>
            <person name="Olchowy T."/>
        </authorList>
    </citation>
    <scope>NUCLEOTIDE SEQUENCE [LARGE SCALE GENOMIC DNA]</scope>
    <source>
        <strain evidence="1 2">OLC4459-A17</strain>
    </source>
</reference>
<evidence type="ECO:0000313" key="2">
    <source>
        <dbReference type="Proteomes" id="UP000483839"/>
    </source>
</evidence>
<comment type="caution">
    <text evidence="1">The sequence shown here is derived from an EMBL/GenBank/DDBJ whole genome shotgun (WGS) entry which is preliminary data.</text>
</comment>
<sequence>MTEKETLILKETQDWVHEKLARETSGHDWWHIVRVCHSAESIATEEGANTFICIMAALLHDMADEKLNEDPKKADLEVQEWLYAKDLTQEQADHILDITRTISFKGGHGKALTDLEAKIVQDADRLDAIGAIGIARCMAYSGHKGRLIHDPNMTPRENMTQEEYRNGQDTAIMHFYEKLLTLKDRMNTTFGKKLAQQRHEFLLTYLEQFYEEWDGRR</sequence>